<dbReference type="OrthoDB" id="42889at2759"/>
<dbReference type="InterPro" id="IPR046341">
    <property type="entry name" value="SET_dom_sf"/>
</dbReference>
<dbReference type="AlphaFoldDB" id="W2RMY2"/>
<evidence type="ECO:0000313" key="3">
    <source>
        <dbReference type="EMBL" id="ETN37822.1"/>
    </source>
</evidence>
<evidence type="ECO:0000313" key="4">
    <source>
        <dbReference type="Proteomes" id="UP000030752"/>
    </source>
</evidence>
<dbReference type="InterPro" id="IPR050600">
    <property type="entry name" value="SETD3_SETD6_MTase"/>
</dbReference>
<dbReference type="PANTHER" id="PTHR13271">
    <property type="entry name" value="UNCHARACTERIZED PUTATIVE METHYLTRANSFERASE"/>
    <property type="match status" value="1"/>
</dbReference>
<dbReference type="EMBL" id="KB822723">
    <property type="protein sequence ID" value="ETN37822.1"/>
    <property type="molecule type" value="Genomic_DNA"/>
</dbReference>
<dbReference type="Proteomes" id="UP000030752">
    <property type="component" value="Unassembled WGS sequence"/>
</dbReference>
<dbReference type="InParanoid" id="W2RMY2"/>
<protein>
    <recommendedName>
        <fullName evidence="2">SET domain-containing protein</fullName>
    </recommendedName>
</protein>
<feature type="region of interest" description="Disordered" evidence="1">
    <location>
        <begin position="1"/>
        <end position="21"/>
    </location>
</feature>
<dbReference type="Gene3D" id="3.90.1410.10">
    <property type="entry name" value="set domain protein methyltransferase, domain 1"/>
    <property type="match status" value="1"/>
</dbReference>
<dbReference type="PROSITE" id="PS50280">
    <property type="entry name" value="SET"/>
    <property type="match status" value="1"/>
</dbReference>
<proteinExistence type="predicted"/>
<name>W2RMY2_CYPE1</name>
<accession>W2RMY2</accession>
<feature type="compositionally biased region" description="Polar residues" evidence="1">
    <location>
        <begin position="1"/>
        <end position="14"/>
    </location>
</feature>
<feature type="domain" description="SET" evidence="2">
    <location>
        <begin position="51"/>
        <end position="304"/>
    </location>
</feature>
<organism evidence="3 4">
    <name type="scientific">Cyphellophora europaea (strain CBS 101466)</name>
    <name type="common">Phialophora europaea</name>
    <dbReference type="NCBI Taxonomy" id="1220924"/>
    <lineage>
        <taxon>Eukaryota</taxon>
        <taxon>Fungi</taxon>
        <taxon>Dikarya</taxon>
        <taxon>Ascomycota</taxon>
        <taxon>Pezizomycotina</taxon>
        <taxon>Eurotiomycetes</taxon>
        <taxon>Chaetothyriomycetidae</taxon>
        <taxon>Chaetothyriales</taxon>
        <taxon>Cyphellophoraceae</taxon>
        <taxon>Cyphellophora</taxon>
    </lineage>
</organism>
<sequence length="707" mass="79943">MTSSEILNSVNGSPSPVHGRSYQNDLSDNSLFAQHEQLVDWVLRNEGYMHPNVELAYQPSKGYHMVVADGKKIKPQTRIVSCPVSCSLSVLNVLNIAPFSDHGTKFPRQYLHNNVARPELLQAFYLMEQKMLGDQSWWAPYIKTLPSVEDINALQFDSPDDRQWLEGTNLQSGWADLTLKWRSLYEKGLQELKVLNWTNAINGAFSWDLYRWAATIFGSRGFSSVVLSDTTPSELARLGGHHGVKEAPYVKELFTERFSVLLPLLDVLNHKPLAKVEWQPRTAFVGLQVLEPYEAGQELCNNYGPRDNESLLLSYGFIIPDNPFDHVLLSISPPPGTLLDIVRSWTPDQRSSPDRKPYLLEVNHHKGHSASCFESSVFGFDLLDAVSVLSANEREAQAMYNAKKTLVSFGLASPHNFDDFRNFLGIFGQLELKCRAGASRLKSTYPTQPPVTPKQQTGKAYRDIQYRIYSTAAAVCRYILLRAHMDGTLDDSRVLAVLQQDLSPEAYVNLQAQLVRHTPITYPNELLSVDGFLSMLPQDYLEELQDTMKNIPKRSNDSSGARQAETSTQGHFAFLISAAYHFYSRGTRLPKRLSLWIEKIIAWYPPDDPNWSYVPEPGPWEPGTEPPQGLVALLEARDEFVGERNGSPNPEGYIRWHWLKRPSLCWGWNVMHEETIQVSKEITELASTSGADTDPGPMRYLLYVNAH</sequence>
<dbReference type="GO" id="GO:0016279">
    <property type="term" value="F:protein-lysine N-methyltransferase activity"/>
    <property type="evidence" value="ECO:0007669"/>
    <property type="project" value="TreeGrafter"/>
</dbReference>
<keyword evidence="4" id="KW-1185">Reference proteome</keyword>
<dbReference type="RefSeq" id="XP_008719991.1">
    <property type="nucleotide sequence ID" value="XM_008721769.1"/>
</dbReference>
<dbReference type="SUPFAM" id="SSF82199">
    <property type="entry name" value="SET domain"/>
    <property type="match status" value="1"/>
</dbReference>
<dbReference type="HOGENOM" id="CLU_393276_0_0_1"/>
<gene>
    <name evidence="3" type="ORF">HMPREF1541_07445</name>
</gene>
<evidence type="ECO:0000259" key="2">
    <source>
        <dbReference type="PROSITE" id="PS50280"/>
    </source>
</evidence>
<dbReference type="VEuPathDB" id="FungiDB:HMPREF1541_07445"/>
<reference evidence="3 4" key="1">
    <citation type="submission" date="2013-03" db="EMBL/GenBank/DDBJ databases">
        <title>The Genome Sequence of Phialophora europaea CBS 101466.</title>
        <authorList>
            <consortium name="The Broad Institute Genomics Platform"/>
            <person name="Cuomo C."/>
            <person name="de Hoog S."/>
            <person name="Gorbushina A."/>
            <person name="Walker B."/>
            <person name="Young S.K."/>
            <person name="Zeng Q."/>
            <person name="Gargeya S."/>
            <person name="Fitzgerald M."/>
            <person name="Haas B."/>
            <person name="Abouelleil A."/>
            <person name="Allen A.W."/>
            <person name="Alvarado L."/>
            <person name="Arachchi H.M."/>
            <person name="Berlin A.M."/>
            <person name="Chapman S.B."/>
            <person name="Gainer-Dewar J."/>
            <person name="Goldberg J."/>
            <person name="Griggs A."/>
            <person name="Gujja S."/>
            <person name="Hansen M."/>
            <person name="Howarth C."/>
            <person name="Imamovic A."/>
            <person name="Ireland A."/>
            <person name="Larimer J."/>
            <person name="McCowan C."/>
            <person name="Murphy C."/>
            <person name="Pearson M."/>
            <person name="Poon T.W."/>
            <person name="Priest M."/>
            <person name="Roberts A."/>
            <person name="Saif S."/>
            <person name="Shea T."/>
            <person name="Sisk P."/>
            <person name="Sykes S."/>
            <person name="Wortman J."/>
            <person name="Nusbaum C."/>
            <person name="Birren B."/>
        </authorList>
    </citation>
    <scope>NUCLEOTIDE SEQUENCE [LARGE SCALE GENOMIC DNA]</scope>
    <source>
        <strain evidence="3 4">CBS 101466</strain>
    </source>
</reference>
<dbReference type="InterPro" id="IPR001214">
    <property type="entry name" value="SET_dom"/>
</dbReference>
<dbReference type="GeneID" id="19974784"/>
<dbReference type="PANTHER" id="PTHR13271:SF135">
    <property type="entry name" value="SET DOMAIN PROTEIN (AFU_ORTHOLOGUE AFUA_4G11040)"/>
    <property type="match status" value="1"/>
</dbReference>
<dbReference type="STRING" id="1220924.W2RMY2"/>
<dbReference type="eggNOG" id="KOG1337">
    <property type="taxonomic scope" value="Eukaryota"/>
</dbReference>
<evidence type="ECO:0000256" key="1">
    <source>
        <dbReference type="SAM" id="MobiDB-lite"/>
    </source>
</evidence>